<dbReference type="GO" id="GO:0016491">
    <property type="term" value="F:oxidoreductase activity"/>
    <property type="evidence" value="ECO:0007669"/>
    <property type="project" value="UniProtKB-KW"/>
</dbReference>
<dbReference type="InterPro" id="IPR036291">
    <property type="entry name" value="NAD(P)-bd_dom_sf"/>
</dbReference>
<proteinExistence type="inferred from homology"/>
<dbReference type="PRINTS" id="PR00081">
    <property type="entry name" value="GDHRDH"/>
</dbReference>
<reference evidence="4 5" key="1">
    <citation type="submission" date="2016-06" db="EMBL/GenBank/DDBJ databases">
        <authorList>
            <person name="Kjaerup R.B."/>
            <person name="Dalgaard T.S."/>
            <person name="Juul-Madsen H.R."/>
        </authorList>
    </citation>
    <scope>NUCLEOTIDE SEQUENCE [LARGE SCALE GENOMIC DNA]</scope>
    <source>
        <strain evidence="4 5">DSM 44871</strain>
    </source>
</reference>
<dbReference type="Gene3D" id="3.40.50.720">
    <property type="entry name" value="NAD(P)-binding Rossmann-like Domain"/>
    <property type="match status" value="1"/>
</dbReference>
<evidence type="ECO:0000256" key="2">
    <source>
        <dbReference type="ARBA" id="ARBA00023002"/>
    </source>
</evidence>
<accession>A0A1C4TYZ9</accession>
<dbReference type="STRING" id="285676.GA0070561_0507"/>
<evidence type="ECO:0000256" key="1">
    <source>
        <dbReference type="ARBA" id="ARBA00006484"/>
    </source>
</evidence>
<dbReference type="Pfam" id="PF00106">
    <property type="entry name" value="adh_short"/>
    <property type="match status" value="1"/>
</dbReference>
<protein>
    <submittedName>
        <fullName evidence="4">Short chain dehydrogenase</fullName>
    </submittedName>
</protein>
<evidence type="ECO:0000313" key="5">
    <source>
        <dbReference type="Proteomes" id="UP000198864"/>
    </source>
</evidence>
<dbReference type="NCBIfam" id="NF004846">
    <property type="entry name" value="PRK06197.1"/>
    <property type="match status" value="1"/>
</dbReference>
<evidence type="ECO:0000256" key="3">
    <source>
        <dbReference type="SAM" id="MobiDB-lite"/>
    </source>
</evidence>
<dbReference type="RefSeq" id="WP_091393414.1">
    <property type="nucleotide sequence ID" value="NZ_FMCR01000001.1"/>
</dbReference>
<feature type="region of interest" description="Disordered" evidence="3">
    <location>
        <begin position="254"/>
        <end position="289"/>
    </location>
</feature>
<gene>
    <name evidence="4" type="ORF">GA0070561_0507</name>
</gene>
<dbReference type="AlphaFoldDB" id="A0A1C4TYZ9"/>
<dbReference type="InterPro" id="IPR002347">
    <property type="entry name" value="SDR_fam"/>
</dbReference>
<dbReference type="Proteomes" id="UP000198864">
    <property type="component" value="Unassembled WGS sequence"/>
</dbReference>
<sequence>MTVNGWSTEQIPDLSGRTFVVTGATAGLGLVTTRALAARGARVVLAVRDEERGRRVAADIATTRPGVDLEVRRIDLADLDSVRKFADGMHADHSRVDVLINNAGVMALPRTLSPQGHEVQFATNHLGHFALTGLLLDLLLAGRDPRVVTVTSVNHRQATMRFADPTGERGYSPMGFYNTSKLANAIFGYELHRRLSTVASPLGSFLAHPGYTATNLQSAATTPIWRLLLGRIGNPLLAQPVDRGVWPQLFAATDPGAQPGQLVGPGGPGELRGHPAPAKLSTAATDPEHGRRLWELSEQATGVRFGSLRPAS</sequence>
<dbReference type="PANTHER" id="PTHR24320:SF148">
    <property type="entry name" value="NAD(P)-BINDING ROSSMANN-FOLD SUPERFAMILY PROTEIN"/>
    <property type="match status" value="1"/>
</dbReference>
<keyword evidence="2" id="KW-0560">Oxidoreductase</keyword>
<evidence type="ECO:0000313" key="4">
    <source>
        <dbReference type="EMBL" id="SCE64597.1"/>
    </source>
</evidence>
<comment type="similarity">
    <text evidence="1">Belongs to the short-chain dehydrogenases/reductases (SDR) family.</text>
</comment>
<organism evidence="4 5">
    <name type="scientific">Micromonospora saelicesensis</name>
    <dbReference type="NCBI Taxonomy" id="285676"/>
    <lineage>
        <taxon>Bacteria</taxon>
        <taxon>Bacillati</taxon>
        <taxon>Actinomycetota</taxon>
        <taxon>Actinomycetes</taxon>
        <taxon>Micromonosporales</taxon>
        <taxon>Micromonosporaceae</taxon>
        <taxon>Micromonospora</taxon>
    </lineage>
</organism>
<dbReference type="PANTHER" id="PTHR24320">
    <property type="entry name" value="RETINOL DEHYDROGENASE"/>
    <property type="match status" value="1"/>
</dbReference>
<dbReference type="SUPFAM" id="SSF51735">
    <property type="entry name" value="NAD(P)-binding Rossmann-fold domains"/>
    <property type="match status" value="1"/>
</dbReference>
<name>A0A1C4TYZ9_9ACTN</name>
<dbReference type="EMBL" id="FMCR01000001">
    <property type="protein sequence ID" value="SCE64597.1"/>
    <property type="molecule type" value="Genomic_DNA"/>
</dbReference>